<evidence type="ECO:0000313" key="2">
    <source>
        <dbReference type="Proteomes" id="UP000095282"/>
    </source>
</evidence>
<dbReference type="AlphaFoldDB" id="A0A1I7U7M7"/>
<dbReference type="WBParaSite" id="Csp11.Scaffold629.g15671.t1">
    <property type="protein sequence ID" value="Csp11.Scaffold629.g15671.t1"/>
    <property type="gene ID" value="Csp11.Scaffold629.g15671"/>
</dbReference>
<sequence>MNNTDSQRNSSAFQPSDEGSSAVDDPRSNQNLREECENFKKIIGDLREINKDLEKKNEFLQKRNEDLMSFGSSKHFQLENEGNEIVLRTKSVLKDEEIQEFFVLPESKKERKPILFIVEEMEKLFFCGGCSKYVKYRSKNDLKISYLRGHVRNQMKEETGIRHNRCTMKRDICQKNIFVVKKLSDGVYSIQKGITVKSIELDEYLEQLPVPDGHQIEKSISGESSQNDQEGTSSNMVEAESDDYHIDNSLPADNKEDKEKSKKMSQLESVVTRIKSRPN</sequence>
<feature type="region of interest" description="Disordered" evidence="1">
    <location>
        <begin position="1"/>
        <end position="32"/>
    </location>
</feature>
<evidence type="ECO:0000256" key="1">
    <source>
        <dbReference type="SAM" id="MobiDB-lite"/>
    </source>
</evidence>
<keyword evidence="2" id="KW-1185">Reference proteome</keyword>
<feature type="compositionally biased region" description="Polar residues" evidence="1">
    <location>
        <begin position="221"/>
        <end position="236"/>
    </location>
</feature>
<feature type="compositionally biased region" description="Basic and acidic residues" evidence="1">
    <location>
        <begin position="253"/>
        <end position="262"/>
    </location>
</feature>
<proteinExistence type="predicted"/>
<name>A0A1I7U7M7_9PELO</name>
<protein>
    <submittedName>
        <fullName evidence="3">Zf-C2H2_12 domain-containing protein</fullName>
    </submittedName>
</protein>
<feature type="region of interest" description="Disordered" evidence="1">
    <location>
        <begin position="215"/>
        <end position="279"/>
    </location>
</feature>
<accession>A0A1I7U7M7</accession>
<feature type="compositionally biased region" description="Polar residues" evidence="1">
    <location>
        <begin position="1"/>
        <end position="19"/>
    </location>
</feature>
<dbReference type="Proteomes" id="UP000095282">
    <property type="component" value="Unplaced"/>
</dbReference>
<organism evidence="2 3">
    <name type="scientific">Caenorhabditis tropicalis</name>
    <dbReference type="NCBI Taxonomy" id="1561998"/>
    <lineage>
        <taxon>Eukaryota</taxon>
        <taxon>Metazoa</taxon>
        <taxon>Ecdysozoa</taxon>
        <taxon>Nematoda</taxon>
        <taxon>Chromadorea</taxon>
        <taxon>Rhabditida</taxon>
        <taxon>Rhabditina</taxon>
        <taxon>Rhabditomorpha</taxon>
        <taxon>Rhabditoidea</taxon>
        <taxon>Rhabditidae</taxon>
        <taxon>Peloderinae</taxon>
        <taxon>Caenorhabditis</taxon>
    </lineage>
</organism>
<reference evidence="3" key="1">
    <citation type="submission" date="2016-11" db="UniProtKB">
        <authorList>
            <consortium name="WormBaseParasite"/>
        </authorList>
    </citation>
    <scope>IDENTIFICATION</scope>
</reference>
<evidence type="ECO:0000313" key="3">
    <source>
        <dbReference type="WBParaSite" id="Csp11.Scaffold629.g15671.t1"/>
    </source>
</evidence>